<organism evidence="1 2">
    <name type="scientific">[Clostridium] celerecrescens 18A</name>
    <dbReference type="NCBI Taxonomy" id="1286362"/>
    <lineage>
        <taxon>Bacteria</taxon>
        <taxon>Bacillati</taxon>
        <taxon>Bacillota</taxon>
        <taxon>Clostridia</taxon>
        <taxon>Lachnospirales</taxon>
        <taxon>Lachnospiraceae</taxon>
        <taxon>Lacrimispora</taxon>
    </lineage>
</organism>
<accession>A0A2M8Z2U8</accession>
<gene>
    <name evidence="1" type="ORF">H171_1255</name>
</gene>
<comment type="caution">
    <text evidence="1">The sequence shown here is derived from an EMBL/GenBank/DDBJ whole genome shotgun (WGS) entry which is preliminary data.</text>
</comment>
<dbReference type="AlphaFoldDB" id="A0A2M8Z2U8"/>
<protein>
    <submittedName>
        <fullName evidence="1">Uncharacterized protein</fullName>
    </submittedName>
</protein>
<dbReference type="EMBL" id="PGET01000001">
    <property type="protein sequence ID" value="PJJ27778.1"/>
    <property type="molecule type" value="Genomic_DNA"/>
</dbReference>
<evidence type="ECO:0000313" key="1">
    <source>
        <dbReference type="EMBL" id="PJJ27778.1"/>
    </source>
</evidence>
<proteinExistence type="predicted"/>
<name>A0A2M8Z2U8_9FIRM</name>
<dbReference type="OrthoDB" id="2063797at2"/>
<dbReference type="Proteomes" id="UP000231092">
    <property type="component" value="Unassembled WGS sequence"/>
</dbReference>
<reference evidence="1 2" key="1">
    <citation type="submission" date="2017-11" db="EMBL/GenBank/DDBJ databases">
        <title>Understudied soil microbes with underappreciated capabilities: Untangling the Clostridium saccharolyticum group.</title>
        <authorList>
            <person name="Leschine S."/>
        </authorList>
    </citation>
    <scope>NUCLEOTIDE SEQUENCE [LARGE SCALE GENOMIC DNA]</scope>
    <source>
        <strain evidence="1 2">18A</strain>
    </source>
</reference>
<evidence type="ECO:0000313" key="2">
    <source>
        <dbReference type="Proteomes" id="UP000231092"/>
    </source>
</evidence>
<sequence>MWKIKIVYSDKSKCTLTGKHKEIPLELARHYYNQYAAGKKCKVTYQQYPKKDFAETDLYEKIVELESSEE</sequence>
<dbReference type="RefSeq" id="WP_100304369.1">
    <property type="nucleotide sequence ID" value="NZ_PGET01000001.1"/>
</dbReference>